<gene>
    <name evidence="2" type="ORF">Mal4_15890</name>
</gene>
<dbReference type="Proteomes" id="UP000320496">
    <property type="component" value="Chromosome"/>
</dbReference>
<name>A0A517Z488_9PLAN</name>
<dbReference type="AlphaFoldDB" id="A0A517Z488"/>
<reference evidence="2 3" key="1">
    <citation type="submission" date="2019-02" db="EMBL/GenBank/DDBJ databases">
        <title>Deep-cultivation of Planctomycetes and their phenomic and genomic characterization uncovers novel biology.</title>
        <authorList>
            <person name="Wiegand S."/>
            <person name="Jogler M."/>
            <person name="Boedeker C."/>
            <person name="Pinto D."/>
            <person name="Vollmers J."/>
            <person name="Rivas-Marin E."/>
            <person name="Kohn T."/>
            <person name="Peeters S.H."/>
            <person name="Heuer A."/>
            <person name="Rast P."/>
            <person name="Oberbeckmann S."/>
            <person name="Bunk B."/>
            <person name="Jeske O."/>
            <person name="Meyerdierks A."/>
            <person name="Storesund J.E."/>
            <person name="Kallscheuer N."/>
            <person name="Luecker S."/>
            <person name="Lage O.M."/>
            <person name="Pohl T."/>
            <person name="Merkel B.J."/>
            <person name="Hornburger P."/>
            <person name="Mueller R.-W."/>
            <person name="Bruemmer F."/>
            <person name="Labrenz M."/>
            <person name="Spormann A.M."/>
            <person name="Op den Camp H."/>
            <person name="Overmann J."/>
            <person name="Amann R."/>
            <person name="Jetten M.S.M."/>
            <person name="Mascher T."/>
            <person name="Medema M.H."/>
            <person name="Devos D.P."/>
            <person name="Kaster A.-K."/>
            <person name="Ovreas L."/>
            <person name="Rohde M."/>
            <person name="Galperin M.Y."/>
            <person name="Jogler C."/>
        </authorList>
    </citation>
    <scope>NUCLEOTIDE SEQUENCE [LARGE SCALE GENOMIC DNA]</scope>
    <source>
        <strain evidence="2 3">Mal4</strain>
    </source>
</reference>
<dbReference type="RefSeq" id="WP_145368063.1">
    <property type="nucleotide sequence ID" value="NZ_CP036275.1"/>
</dbReference>
<feature type="transmembrane region" description="Helical" evidence="1">
    <location>
        <begin position="21"/>
        <end position="46"/>
    </location>
</feature>
<dbReference type="KEGG" id="mri:Mal4_15890"/>
<keyword evidence="1" id="KW-0812">Transmembrane</keyword>
<keyword evidence="1" id="KW-1133">Transmembrane helix</keyword>
<dbReference type="EMBL" id="CP036275">
    <property type="protein sequence ID" value="QDU37279.1"/>
    <property type="molecule type" value="Genomic_DNA"/>
</dbReference>
<protein>
    <submittedName>
        <fullName evidence="2">Uncharacterized protein</fullName>
    </submittedName>
</protein>
<proteinExistence type="predicted"/>
<organism evidence="2 3">
    <name type="scientific">Maioricimonas rarisocia</name>
    <dbReference type="NCBI Taxonomy" id="2528026"/>
    <lineage>
        <taxon>Bacteria</taxon>
        <taxon>Pseudomonadati</taxon>
        <taxon>Planctomycetota</taxon>
        <taxon>Planctomycetia</taxon>
        <taxon>Planctomycetales</taxon>
        <taxon>Planctomycetaceae</taxon>
        <taxon>Maioricimonas</taxon>
    </lineage>
</organism>
<evidence type="ECO:0000256" key="1">
    <source>
        <dbReference type="SAM" id="Phobius"/>
    </source>
</evidence>
<evidence type="ECO:0000313" key="2">
    <source>
        <dbReference type="EMBL" id="QDU37279.1"/>
    </source>
</evidence>
<keyword evidence="3" id="KW-1185">Reference proteome</keyword>
<accession>A0A517Z488</accession>
<keyword evidence="1" id="KW-0472">Membrane</keyword>
<evidence type="ECO:0000313" key="3">
    <source>
        <dbReference type="Proteomes" id="UP000320496"/>
    </source>
</evidence>
<sequence>MTRKSPLRRLFERVHRNEDGAVSLETILIIGAIAIPILIFLLRWGWPRIRDYFNEGMDQLEEQSDSVIDNN</sequence>